<evidence type="ECO:0000256" key="4">
    <source>
        <dbReference type="ARBA" id="ARBA00023150"/>
    </source>
</evidence>
<dbReference type="GO" id="GO:0061599">
    <property type="term" value="F:molybdopterin molybdotransferase activity"/>
    <property type="evidence" value="ECO:0007669"/>
    <property type="project" value="UniProtKB-UniRule"/>
</dbReference>
<dbReference type="SUPFAM" id="SSF63867">
    <property type="entry name" value="MoeA C-terminal domain-like"/>
    <property type="match status" value="1"/>
</dbReference>
<evidence type="ECO:0000256" key="5">
    <source>
        <dbReference type="ARBA" id="ARBA00047317"/>
    </source>
</evidence>
<dbReference type="EC" id="2.10.1.1" evidence="6"/>
<comment type="function">
    <text evidence="1 6">Catalyzes the insertion of molybdate into adenylated molybdopterin with the concomitant release of AMP.</text>
</comment>
<feature type="domain" description="MoaB/Mog" evidence="7">
    <location>
        <begin position="187"/>
        <end position="330"/>
    </location>
</feature>
<dbReference type="Gene3D" id="2.40.340.10">
    <property type="entry name" value="MoeA, C-terminal, domain IV"/>
    <property type="match status" value="1"/>
</dbReference>
<dbReference type="Proteomes" id="UP000824264">
    <property type="component" value="Unassembled WGS sequence"/>
</dbReference>
<dbReference type="Pfam" id="PF03454">
    <property type="entry name" value="MoeA_C"/>
    <property type="match status" value="1"/>
</dbReference>
<dbReference type="InterPro" id="IPR036425">
    <property type="entry name" value="MoaB/Mog-like_dom_sf"/>
</dbReference>
<dbReference type="GO" id="GO:0006777">
    <property type="term" value="P:Mo-molybdopterin cofactor biosynthetic process"/>
    <property type="evidence" value="ECO:0007669"/>
    <property type="project" value="UniProtKB-UniRule"/>
</dbReference>
<dbReference type="GO" id="GO:0046872">
    <property type="term" value="F:metal ion binding"/>
    <property type="evidence" value="ECO:0007669"/>
    <property type="project" value="UniProtKB-UniRule"/>
</dbReference>
<evidence type="ECO:0000313" key="8">
    <source>
        <dbReference type="EMBL" id="HIW79605.1"/>
    </source>
</evidence>
<dbReference type="InterPro" id="IPR005110">
    <property type="entry name" value="MoeA_linker/N"/>
</dbReference>
<dbReference type="InterPro" id="IPR001453">
    <property type="entry name" value="MoaB/Mog_dom"/>
</dbReference>
<organism evidence="8 9">
    <name type="scientific">Candidatus Bilophila faecipullorum</name>
    <dbReference type="NCBI Taxonomy" id="2838482"/>
    <lineage>
        <taxon>Bacteria</taxon>
        <taxon>Pseudomonadati</taxon>
        <taxon>Thermodesulfobacteriota</taxon>
        <taxon>Desulfovibrionia</taxon>
        <taxon>Desulfovibrionales</taxon>
        <taxon>Desulfovibrionaceae</taxon>
        <taxon>Bilophila</taxon>
    </lineage>
</organism>
<dbReference type="EMBL" id="DXGI01000401">
    <property type="protein sequence ID" value="HIW79605.1"/>
    <property type="molecule type" value="Genomic_DNA"/>
</dbReference>
<evidence type="ECO:0000256" key="6">
    <source>
        <dbReference type="RuleBase" id="RU365090"/>
    </source>
</evidence>
<keyword evidence="4 6" id="KW-0501">Molybdenum cofactor biosynthesis</keyword>
<comment type="pathway">
    <text evidence="2 6">Cofactor biosynthesis; molybdopterin biosynthesis.</text>
</comment>
<dbReference type="SUPFAM" id="SSF63882">
    <property type="entry name" value="MoeA N-terminal region -like"/>
    <property type="match status" value="1"/>
</dbReference>
<dbReference type="GO" id="GO:0005737">
    <property type="term" value="C:cytoplasm"/>
    <property type="evidence" value="ECO:0007669"/>
    <property type="project" value="TreeGrafter"/>
</dbReference>
<dbReference type="AlphaFoldDB" id="A0A9D1UAT9"/>
<evidence type="ECO:0000256" key="2">
    <source>
        <dbReference type="ARBA" id="ARBA00005046"/>
    </source>
</evidence>
<dbReference type="InterPro" id="IPR005111">
    <property type="entry name" value="MoeA_C_domain_IV"/>
</dbReference>
<comment type="cofactor">
    <cofactor evidence="6">
        <name>Mg(2+)</name>
        <dbReference type="ChEBI" id="CHEBI:18420"/>
    </cofactor>
</comment>
<dbReference type="InterPro" id="IPR036688">
    <property type="entry name" value="MoeA_C_domain_IV_sf"/>
</dbReference>
<dbReference type="InterPro" id="IPR036135">
    <property type="entry name" value="MoeA_linker/N_sf"/>
</dbReference>
<dbReference type="PANTHER" id="PTHR10192">
    <property type="entry name" value="MOLYBDOPTERIN BIOSYNTHESIS PROTEIN"/>
    <property type="match status" value="1"/>
</dbReference>
<evidence type="ECO:0000313" key="9">
    <source>
        <dbReference type="Proteomes" id="UP000824264"/>
    </source>
</evidence>
<keyword evidence="6" id="KW-0479">Metal-binding</keyword>
<evidence type="ECO:0000256" key="3">
    <source>
        <dbReference type="ARBA" id="ARBA00010763"/>
    </source>
</evidence>
<dbReference type="CDD" id="cd00887">
    <property type="entry name" value="MoeA"/>
    <property type="match status" value="1"/>
</dbReference>
<dbReference type="PANTHER" id="PTHR10192:SF5">
    <property type="entry name" value="GEPHYRIN"/>
    <property type="match status" value="1"/>
</dbReference>
<dbReference type="SMART" id="SM00852">
    <property type="entry name" value="MoCF_biosynth"/>
    <property type="match status" value="1"/>
</dbReference>
<accession>A0A9D1UAT9</accession>
<dbReference type="Gene3D" id="3.90.105.10">
    <property type="entry name" value="Molybdopterin biosynthesis moea protein, domain 2"/>
    <property type="match status" value="1"/>
</dbReference>
<reference evidence="8" key="1">
    <citation type="journal article" date="2021" name="PeerJ">
        <title>Extensive microbial diversity within the chicken gut microbiome revealed by metagenomics and culture.</title>
        <authorList>
            <person name="Gilroy R."/>
            <person name="Ravi A."/>
            <person name="Getino M."/>
            <person name="Pursley I."/>
            <person name="Horton D.L."/>
            <person name="Alikhan N.F."/>
            <person name="Baker D."/>
            <person name="Gharbi K."/>
            <person name="Hall N."/>
            <person name="Watson M."/>
            <person name="Adriaenssens E.M."/>
            <person name="Foster-Nyarko E."/>
            <person name="Jarju S."/>
            <person name="Secka A."/>
            <person name="Antonio M."/>
            <person name="Oren A."/>
            <person name="Chaudhuri R.R."/>
            <person name="La Ragione R."/>
            <person name="Hildebrand F."/>
            <person name="Pallen M.J."/>
        </authorList>
    </citation>
    <scope>NUCLEOTIDE SEQUENCE</scope>
    <source>
        <strain evidence="8">ChiSxjej5B17-1746</strain>
    </source>
</reference>
<dbReference type="SUPFAM" id="SSF53218">
    <property type="entry name" value="Molybdenum cofactor biosynthesis proteins"/>
    <property type="match status" value="1"/>
</dbReference>
<evidence type="ECO:0000259" key="7">
    <source>
        <dbReference type="SMART" id="SM00852"/>
    </source>
</evidence>
<sequence>MHKDFLNVLAVDDVISRLLDFAPLPAERRSLADLAAGSVVAETLIAPEDLPPANRSGMDGYAVRAADLFGASEFNPVWLDCVGEIAIDRPPCFTLEAGQCAAIVTGGHLPDGADAVIMVEHTKPFGAGVIEMRRSVAPGEYVMFKGEDATAGQPLLTAGTLLRAQEIGLLAAVGMMEVPVIRRPRVSLLSTGDELVPPGTRPEPGQIRDVNTSALAAMIAPHAEVTAFGIAPDRLEPLKAALDEALQGKNGTPADVVFLSGGSSIGVRDLTLEALQSLGDTEILCHGVALSPGKPLILARCRQTLVWGLPGQVASAQVVMLILGLPFLRHLAGHSLAALRDGKTQNGTAFDQRRWPSRPAMLSRNIASRQGREDYVRVRLDIPENPGELPRAVPVPGLSGLLRTLLDAEGVIRIPARLEGLEAGTTVETLLFDKG</sequence>
<dbReference type="Gene3D" id="3.40.980.10">
    <property type="entry name" value="MoaB/Mog-like domain"/>
    <property type="match status" value="1"/>
</dbReference>
<keyword evidence="6" id="KW-0500">Molybdenum</keyword>
<protein>
    <recommendedName>
        <fullName evidence="6">Molybdopterin molybdenumtransferase</fullName>
        <ecNumber evidence="6">2.10.1.1</ecNumber>
    </recommendedName>
</protein>
<dbReference type="Pfam" id="PF00994">
    <property type="entry name" value="MoCF_biosynth"/>
    <property type="match status" value="1"/>
</dbReference>
<dbReference type="Gene3D" id="2.170.190.11">
    <property type="entry name" value="Molybdopterin biosynthesis moea protein, domain 3"/>
    <property type="match status" value="1"/>
</dbReference>
<keyword evidence="6" id="KW-0460">Magnesium</keyword>
<comment type="similarity">
    <text evidence="3 6">Belongs to the MoeA family.</text>
</comment>
<dbReference type="InterPro" id="IPR038987">
    <property type="entry name" value="MoeA-like"/>
</dbReference>
<reference evidence="8" key="2">
    <citation type="submission" date="2021-04" db="EMBL/GenBank/DDBJ databases">
        <authorList>
            <person name="Gilroy R."/>
        </authorList>
    </citation>
    <scope>NUCLEOTIDE SEQUENCE</scope>
    <source>
        <strain evidence="8">ChiSxjej5B17-1746</strain>
    </source>
</reference>
<evidence type="ECO:0000256" key="1">
    <source>
        <dbReference type="ARBA" id="ARBA00002901"/>
    </source>
</evidence>
<name>A0A9D1UAT9_9BACT</name>
<comment type="catalytic activity">
    <reaction evidence="5">
        <text>adenylyl-molybdopterin + molybdate = Mo-molybdopterin + AMP + H(+)</text>
        <dbReference type="Rhea" id="RHEA:35047"/>
        <dbReference type="ChEBI" id="CHEBI:15378"/>
        <dbReference type="ChEBI" id="CHEBI:36264"/>
        <dbReference type="ChEBI" id="CHEBI:62727"/>
        <dbReference type="ChEBI" id="CHEBI:71302"/>
        <dbReference type="ChEBI" id="CHEBI:456215"/>
        <dbReference type="EC" id="2.10.1.1"/>
    </reaction>
</comment>
<gene>
    <name evidence="8" type="ORF">H9874_10760</name>
</gene>
<keyword evidence="6" id="KW-0808">Transferase</keyword>
<dbReference type="NCBIfam" id="NF045515">
    <property type="entry name" value="Glp_gephyrin"/>
    <property type="match status" value="1"/>
</dbReference>
<proteinExistence type="inferred from homology"/>
<dbReference type="Pfam" id="PF03453">
    <property type="entry name" value="MoeA_N"/>
    <property type="match status" value="1"/>
</dbReference>
<comment type="caution">
    <text evidence="8">The sequence shown here is derived from an EMBL/GenBank/DDBJ whole genome shotgun (WGS) entry which is preliminary data.</text>
</comment>